<dbReference type="AlphaFoldDB" id="A0A1M7F1B0"/>
<sequence>MRPLADVSLHSNETTRSAICRPKRLRGLSCRCASVSRRPLRSKRIAEFVRIPRRHNDPPKKASVTMKENVRPEWPARETEASEGSLQKRKLIKSRDLIARDRPNNKSFENDKFDGRRSQSDVEKVVIKELQAQRHGNHSEEKERCQVRVVHWAVDLGRLKKHTTARTEVRILGAKHYDTWLHKLITSTFRITNRSIFKEAGSTSAMGHLRRSWHAPSTSG</sequence>
<proteinExistence type="predicted"/>
<evidence type="ECO:0000313" key="2">
    <source>
        <dbReference type="EMBL" id="SEE01889.1"/>
    </source>
</evidence>
<name>A0A1M7F1B0_9BRAD</name>
<reference evidence="2 3" key="1">
    <citation type="submission" date="2016-10" db="EMBL/GenBank/DDBJ databases">
        <authorList>
            <person name="de Groot N.N."/>
        </authorList>
    </citation>
    <scope>NUCLEOTIDE SEQUENCE [LARGE SCALE GENOMIC DNA]</scope>
    <source>
        <strain evidence="2 3">GAS522</strain>
    </source>
</reference>
<dbReference type="EMBL" id="FNTI01000001">
    <property type="protein sequence ID" value="SEE01889.1"/>
    <property type="molecule type" value="Genomic_DNA"/>
</dbReference>
<gene>
    <name evidence="2" type="ORF">SAMN05444171_5988</name>
</gene>
<organism evidence="2 3">
    <name type="scientific">Bradyrhizobium lablabi</name>
    <dbReference type="NCBI Taxonomy" id="722472"/>
    <lineage>
        <taxon>Bacteria</taxon>
        <taxon>Pseudomonadati</taxon>
        <taxon>Pseudomonadota</taxon>
        <taxon>Alphaproteobacteria</taxon>
        <taxon>Hyphomicrobiales</taxon>
        <taxon>Nitrobacteraceae</taxon>
        <taxon>Bradyrhizobium</taxon>
    </lineage>
</organism>
<evidence type="ECO:0000313" key="3">
    <source>
        <dbReference type="Proteomes" id="UP000183208"/>
    </source>
</evidence>
<accession>A0A1M7F1B0</accession>
<dbReference type="Proteomes" id="UP000183208">
    <property type="component" value="Unassembled WGS sequence"/>
</dbReference>
<evidence type="ECO:0000256" key="1">
    <source>
        <dbReference type="SAM" id="MobiDB-lite"/>
    </source>
</evidence>
<feature type="compositionally biased region" description="Basic and acidic residues" evidence="1">
    <location>
        <begin position="68"/>
        <end position="80"/>
    </location>
</feature>
<protein>
    <submittedName>
        <fullName evidence="2">Uncharacterized protein</fullName>
    </submittedName>
</protein>
<feature type="region of interest" description="Disordered" evidence="1">
    <location>
        <begin position="53"/>
        <end position="86"/>
    </location>
</feature>